<dbReference type="PROSITE" id="PS50005">
    <property type="entry name" value="TPR"/>
    <property type="match status" value="1"/>
</dbReference>
<evidence type="ECO:0000256" key="6">
    <source>
        <dbReference type="PROSITE-ProRule" id="PRU00339"/>
    </source>
</evidence>
<evidence type="ECO:0000313" key="10">
    <source>
        <dbReference type="Proteomes" id="UP001501411"/>
    </source>
</evidence>
<evidence type="ECO:0000259" key="8">
    <source>
        <dbReference type="PROSITE" id="PS52018"/>
    </source>
</evidence>
<keyword evidence="4 7" id="KW-0548">Nucleotidyltransferase</keyword>
<feature type="domain" description="DarT" evidence="8">
    <location>
        <begin position="137"/>
        <end position="315"/>
    </location>
</feature>
<feature type="active site" evidence="7">
    <location>
        <position position="270"/>
    </location>
</feature>
<dbReference type="Gene3D" id="1.25.40.10">
    <property type="entry name" value="Tetratricopeptide repeat domain"/>
    <property type="match status" value="1"/>
</dbReference>
<evidence type="ECO:0000256" key="5">
    <source>
        <dbReference type="ARBA" id="ARBA00023125"/>
    </source>
</evidence>
<dbReference type="SMART" id="SM00028">
    <property type="entry name" value="TPR"/>
    <property type="match status" value="2"/>
</dbReference>
<accession>A0ABP9B3L6</accession>
<evidence type="ECO:0000256" key="7">
    <source>
        <dbReference type="PROSITE-ProRule" id="PRU01362"/>
    </source>
</evidence>
<comment type="similarity">
    <text evidence="7">Belongs to the DarT ADP-ribosyltransferase family.</text>
</comment>
<dbReference type="InterPro" id="IPR019734">
    <property type="entry name" value="TPR_rpt"/>
</dbReference>
<dbReference type="InterPro" id="IPR029494">
    <property type="entry name" value="DarT"/>
</dbReference>
<protein>
    <recommendedName>
        <fullName evidence="8">DarT domain-containing protein</fullName>
    </recommendedName>
</protein>
<keyword evidence="10" id="KW-1185">Reference proteome</keyword>
<evidence type="ECO:0000256" key="3">
    <source>
        <dbReference type="ARBA" id="ARBA00022679"/>
    </source>
</evidence>
<reference evidence="10" key="1">
    <citation type="journal article" date="2019" name="Int. J. Syst. Evol. Microbiol.">
        <title>The Global Catalogue of Microorganisms (GCM) 10K type strain sequencing project: providing services to taxonomists for standard genome sequencing and annotation.</title>
        <authorList>
            <consortium name="The Broad Institute Genomics Platform"/>
            <consortium name="The Broad Institute Genome Sequencing Center for Infectious Disease"/>
            <person name="Wu L."/>
            <person name="Ma J."/>
        </authorList>
    </citation>
    <scope>NUCLEOTIDE SEQUENCE [LARGE SCALE GENOMIC DNA]</scope>
    <source>
        <strain evidence="10">JCM 18200</strain>
    </source>
</reference>
<dbReference type="InterPro" id="IPR011990">
    <property type="entry name" value="TPR-like_helical_dom_sf"/>
</dbReference>
<feature type="repeat" description="TPR" evidence="6">
    <location>
        <begin position="38"/>
        <end position="71"/>
    </location>
</feature>
<keyword evidence="3 7" id="KW-0808">Transferase</keyword>
<sequence>MYIAIGVIFIIVVLLLLRSRQSKPTEKLTFIDLNEHNGKLFNDLANDNLQFGNNEKAIYYFTKAIELKPEVYEYYLNRGNLYWQLDASSLALIDWRKAEELGSAVATELLNKNKPIHQAKAKKTTEFETLLNDFGIEYLYHMTHKSNLENILQYGLLSHNMAHSRGLTKADISDERVNRRRDRVHNFVPFYFNPKNPMLYKRKSMQSEIIILCVDRNLLQTDLKFTDGNAASSSTKFYSNIKDLEKLDWSIINSDYWSDFIDGKRIRCSEILIPNEVKTDSIKKIFCFNSKTEDYVKNKVGSFEIAVTVNQDFYF</sequence>
<dbReference type="PROSITE" id="PS52018">
    <property type="entry name" value="DART"/>
    <property type="match status" value="1"/>
</dbReference>
<name>A0ABP9B3L6_9SPHI</name>
<comment type="catalytic activity">
    <reaction evidence="7">
        <text>a thymidine in DNA + NAD(+) = an N-(ADP-alpha-D-ribosyl)-thymidine in DNA + nicotinamide + H(+)</text>
        <dbReference type="Rhea" id="RHEA:71651"/>
        <dbReference type="Rhea" id="RHEA-COMP:13556"/>
        <dbReference type="Rhea" id="RHEA-COMP:18051"/>
        <dbReference type="ChEBI" id="CHEBI:15378"/>
        <dbReference type="ChEBI" id="CHEBI:17154"/>
        <dbReference type="ChEBI" id="CHEBI:57540"/>
        <dbReference type="ChEBI" id="CHEBI:137386"/>
        <dbReference type="ChEBI" id="CHEBI:191199"/>
    </reaction>
</comment>
<evidence type="ECO:0000313" key="9">
    <source>
        <dbReference type="EMBL" id="GAA4790160.1"/>
    </source>
</evidence>
<keyword evidence="5 7" id="KW-0238">DNA-binding</keyword>
<dbReference type="EMBL" id="BAABIQ010000024">
    <property type="protein sequence ID" value="GAA4790160.1"/>
    <property type="molecule type" value="Genomic_DNA"/>
</dbReference>
<organism evidence="9 10">
    <name type="scientific">Olivibacter ginsenosidimutans</name>
    <dbReference type="NCBI Taxonomy" id="1176537"/>
    <lineage>
        <taxon>Bacteria</taxon>
        <taxon>Pseudomonadati</taxon>
        <taxon>Bacteroidota</taxon>
        <taxon>Sphingobacteriia</taxon>
        <taxon>Sphingobacteriales</taxon>
        <taxon>Sphingobacteriaceae</taxon>
        <taxon>Olivibacter</taxon>
    </lineage>
</organism>
<feature type="binding site" evidence="7">
    <location>
        <begin position="141"/>
        <end position="143"/>
    </location>
    <ligand>
        <name>NAD(+)</name>
        <dbReference type="ChEBI" id="CHEBI:57540"/>
    </ligand>
</feature>
<feature type="binding site" evidence="7">
    <location>
        <position position="181"/>
    </location>
    <ligand>
        <name>NAD(+)</name>
        <dbReference type="ChEBI" id="CHEBI:57540"/>
    </ligand>
</feature>
<feature type="active site" description="Proton acceptor" evidence="7">
    <location>
        <position position="181"/>
    </location>
</feature>
<evidence type="ECO:0000256" key="4">
    <source>
        <dbReference type="ARBA" id="ARBA00022695"/>
    </source>
</evidence>
<comment type="caution">
    <text evidence="7">Lacks conserved residue(s) required for the propagation of feature annotation.</text>
</comment>
<keyword evidence="1 7" id="KW-1277">Toxin-antitoxin system</keyword>
<keyword evidence="6" id="KW-0802">TPR repeat</keyword>
<proteinExistence type="inferred from homology"/>
<dbReference type="SUPFAM" id="SSF48452">
    <property type="entry name" value="TPR-like"/>
    <property type="match status" value="1"/>
</dbReference>
<dbReference type="Proteomes" id="UP001501411">
    <property type="component" value="Unassembled WGS sequence"/>
</dbReference>
<gene>
    <name evidence="9" type="ORF">GCM10023231_17590</name>
</gene>
<dbReference type="Pfam" id="PF14487">
    <property type="entry name" value="DarT"/>
    <property type="match status" value="1"/>
</dbReference>
<evidence type="ECO:0000256" key="2">
    <source>
        <dbReference type="ARBA" id="ARBA00022676"/>
    </source>
</evidence>
<evidence type="ECO:0000256" key="1">
    <source>
        <dbReference type="ARBA" id="ARBA00022649"/>
    </source>
</evidence>
<comment type="caution">
    <text evidence="9">The sequence shown here is derived from an EMBL/GenBank/DDBJ whole genome shotgun (WGS) entry which is preliminary data.</text>
</comment>
<keyword evidence="2 7" id="KW-0328">Glycosyltransferase</keyword>